<feature type="coiled-coil region" evidence="3">
    <location>
        <begin position="151"/>
        <end position="179"/>
    </location>
</feature>
<protein>
    <submittedName>
        <fullName evidence="6">G10757 protein</fullName>
    </submittedName>
</protein>
<feature type="compositionally biased region" description="Low complexity" evidence="4">
    <location>
        <begin position="628"/>
        <end position="644"/>
    </location>
</feature>
<sequence>MAKKLQKEAQELSELFWGSAVSHRFTRASYADGAVELSFDGLKKVQVVYFQVEAYPASPAMLMCDTDEQLNGKLQLLNEHYEEYAVLSDVLRAVCSALAFESDKQILDQLDASMAEGDEDADCDEASDGSGSEDGYYDINDGDDEDLMKEVLQKTSRWAKLEEERAQAEEEKKAQAEKKVAGGGSKAEAQTYLEGLASRNQIFNMKEAFAMLSKELSDMMRDRSLPWTIDAVGYDAYHWEVAFGTFDSSIPLAQDLRRLEEEHGQSQLVLRMQFKRGLHPFYPPTVQLVRPRCRAPLLGALSSHPMLQLASWDPWRPQKDLIEQLRIFLQEHARIAIESRLNAPGVSDAYARLERLLAQLEAVTGILPASYPQYEAVYSGRETGVDAQHLLALAPSTKRPKTADKGKDDRSGRKTWAAGTGYGSGYSTSTGPVWDAQKAKLAQDAQDAELRTVFASLASAMSSGQASSSSAQAEPEQPELDGADISSDEAACAIRESCLVPYLELELAQASFTDMGNRSKYYTNLFRVVSRLANPKHAPLLFSSQTPAAPTSSGKARTVFEDLCDLQRQAQHFLTVLQATRSSPAPALDGSYGALDRSHGADVDHAEDESIAMQMAELILEVHRQAQPLQPRQRGRAAAASASGTGNNGSDEAYVEAMRPMQLGFLEGIVDDHKFRERVNSEGARPRPRTVRLGKEIAGLNCDLPLTPTSSVFVRVDEQNVTFWRALITGPAGTPYSGGCFMFDIYFAPEYPNSPPKVLITTTGGGSVRFGPNLYNCGKVCLSLLGTWGGGKGEGWDPVVSTTLQVLVSIQSLILVDEPYYCEPGYEGQMHTDHGNRASKAYSLNIREQTMHWAIWQQMKSPPKGFEDIVRTHFRQRKKHVLETCQQWVDEASTDRASSAGRMAKFLKDIKSELAKL</sequence>
<dbReference type="CDD" id="cd23802">
    <property type="entry name" value="UBCc_UBE2Q"/>
    <property type="match status" value="1"/>
</dbReference>
<keyword evidence="1" id="KW-0808">Transferase</keyword>
<dbReference type="Gene3D" id="3.10.110.10">
    <property type="entry name" value="Ubiquitin Conjugating Enzyme"/>
    <property type="match status" value="2"/>
</dbReference>
<feature type="compositionally biased region" description="Acidic residues" evidence="4">
    <location>
        <begin position="116"/>
        <end position="127"/>
    </location>
</feature>
<dbReference type="Pfam" id="PF00179">
    <property type="entry name" value="UQ_con"/>
    <property type="match status" value="1"/>
</dbReference>
<dbReference type="CDD" id="cd23810">
    <property type="entry name" value="UBCc_BIRC6"/>
    <property type="match status" value="1"/>
</dbReference>
<dbReference type="SMART" id="SM00212">
    <property type="entry name" value="UBCc"/>
    <property type="match status" value="1"/>
</dbReference>
<dbReference type="InterPro" id="IPR000608">
    <property type="entry name" value="UBC"/>
</dbReference>
<keyword evidence="7" id="KW-1185">Reference proteome</keyword>
<name>A0ABP1GAE5_9CHLO</name>
<evidence type="ECO:0000256" key="1">
    <source>
        <dbReference type="ARBA" id="ARBA00022679"/>
    </source>
</evidence>
<evidence type="ECO:0000313" key="7">
    <source>
        <dbReference type="Proteomes" id="UP001497392"/>
    </source>
</evidence>
<feature type="domain" description="UBC core" evidence="5">
    <location>
        <begin position="688"/>
        <end position="855"/>
    </location>
</feature>
<keyword evidence="3" id="KW-0175">Coiled coil</keyword>
<feature type="region of interest" description="Disordered" evidence="4">
    <location>
        <begin position="392"/>
        <end position="423"/>
    </location>
</feature>
<accession>A0ABP1GAE5</accession>
<organism evidence="6 7">
    <name type="scientific">Coccomyxa viridis</name>
    <dbReference type="NCBI Taxonomy" id="1274662"/>
    <lineage>
        <taxon>Eukaryota</taxon>
        <taxon>Viridiplantae</taxon>
        <taxon>Chlorophyta</taxon>
        <taxon>core chlorophytes</taxon>
        <taxon>Trebouxiophyceae</taxon>
        <taxon>Trebouxiophyceae incertae sedis</taxon>
        <taxon>Coccomyxaceae</taxon>
        <taxon>Coccomyxa</taxon>
    </lineage>
</organism>
<comment type="caution">
    <text evidence="6">The sequence shown here is derived from an EMBL/GenBank/DDBJ whole genome shotgun (WGS) entry which is preliminary data.</text>
</comment>
<evidence type="ECO:0000256" key="3">
    <source>
        <dbReference type="SAM" id="Coils"/>
    </source>
</evidence>
<evidence type="ECO:0000256" key="2">
    <source>
        <dbReference type="ARBA" id="ARBA00022786"/>
    </source>
</evidence>
<evidence type="ECO:0000313" key="6">
    <source>
        <dbReference type="EMBL" id="CAL5227741.1"/>
    </source>
</evidence>
<dbReference type="SUPFAM" id="SSF54495">
    <property type="entry name" value="UBC-like"/>
    <property type="match status" value="2"/>
</dbReference>
<evidence type="ECO:0000256" key="4">
    <source>
        <dbReference type="SAM" id="MobiDB-lite"/>
    </source>
</evidence>
<feature type="region of interest" description="Disordered" evidence="4">
    <location>
        <begin position="116"/>
        <end position="143"/>
    </location>
</feature>
<dbReference type="PROSITE" id="PS50127">
    <property type="entry name" value="UBC_2"/>
    <property type="match status" value="1"/>
</dbReference>
<reference evidence="6 7" key="1">
    <citation type="submission" date="2024-06" db="EMBL/GenBank/DDBJ databases">
        <authorList>
            <person name="Kraege A."/>
            <person name="Thomma B."/>
        </authorList>
    </citation>
    <scope>NUCLEOTIDE SEQUENCE [LARGE SCALE GENOMIC DNA]</scope>
</reference>
<feature type="region of interest" description="Disordered" evidence="4">
    <location>
        <begin position="628"/>
        <end position="650"/>
    </location>
</feature>
<dbReference type="PANTHER" id="PTHR46116:SF39">
    <property type="entry name" value="BACULOVIRAL IAP REPEAT-CONTAINING PROTEIN 6"/>
    <property type="match status" value="1"/>
</dbReference>
<dbReference type="EMBL" id="CAXHTA020000017">
    <property type="protein sequence ID" value="CAL5227741.1"/>
    <property type="molecule type" value="Genomic_DNA"/>
</dbReference>
<dbReference type="Proteomes" id="UP001497392">
    <property type="component" value="Unassembled WGS sequence"/>
</dbReference>
<feature type="compositionally biased region" description="Basic and acidic residues" evidence="4">
    <location>
        <begin position="401"/>
        <end position="412"/>
    </location>
</feature>
<proteinExistence type="predicted"/>
<keyword evidence="2" id="KW-0833">Ubl conjugation pathway</keyword>
<gene>
    <name evidence="6" type="primary">g10757</name>
    <name evidence="6" type="ORF">VP750_LOCUS9647</name>
</gene>
<dbReference type="InterPro" id="IPR016135">
    <property type="entry name" value="UBQ-conjugating_enzyme/RWD"/>
</dbReference>
<dbReference type="PANTHER" id="PTHR46116">
    <property type="entry name" value="(E3-INDEPENDENT) E2 UBIQUITIN-CONJUGATING ENZYME"/>
    <property type="match status" value="1"/>
</dbReference>
<evidence type="ECO:0000259" key="5">
    <source>
        <dbReference type="PROSITE" id="PS50127"/>
    </source>
</evidence>